<dbReference type="PANTHER" id="PTHR43252">
    <property type="entry name" value="TRANSCRIPTIONAL REGULATOR YQJI"/>
    <property type="match status" value="1"/>
</dbReference>
<dbReference type="GeneID" id="78357353"/>
<name>A0A380KE07_9STRE</name>
<accession>A0A380KE07</accession>
<proteinExistence type="predicted"/>
<evidence type="ECO:0000259" key="2">
    <source>
        <dbReference type="Pfam" id="PF03551"/>
    </source>
</evidence>
<protein>
    <submittedName>
        <fullName evidence="4">Putative transcriptional regulator, PadR family</fullName>
    </submittedName>
</protein>
<dbReference type="Pfam" id="PF03551">
    <property type="entry name" value="PadR"/>
    <property type="match status" value="1"/>
</dbReference>
<dbReference type="PANTHER" id="PTHR43252:SF6">
    <property type="entry name" value="NEGATIVE TRANSCRIPTION REGULATOR PADR"/>
    <property type="match status" value="1"/>
</dbReference>
<evidence type="ECO:0000259" key="3">
    <source>
        <dbReference type="Pfam" id="PF10400"/>
    </source>
</evidence>
<evidence type="ECO:0000313" key="4">
    <source>
        <dbReference type="EMBL" id="SUN62839.1"/>
    </source>
</evidence>
<evidence type="ECO:0000256" key="1">
    <source>
        <dbReference type="SAM" id="Coils"/>
    </source>
</evidence>
<dbReference type="InterPro" id="IPR036390">
    <property type="entry name" value="WH_DNA-bd_sf"/>
</dbReference>
<dbReference type="InterPro" id="IPR036388">
    <property type="entry name" value="WH-like_DNA-bd_sf"/>
</dbReference>
<dbReference type="RefSeq" id="WP_115270446.1">
    <property type="nucleotide sequence ID" value="NZ_JBNPNB010000003.1"/>
</dbReference>
<dbReference type="Gene3D" id="6.10.140.1570">
    <property type="match status" value="1"/>
</dbReference>
<keyword evidence="5" id="KW-1185">Reference proteome</keyword>
<dbReference type="SUPFAM" id="SSF46785">
    <property type="entry name" value="Winged helix' DNA-binding domain"/>
    <property type="match status" value="1"/>
</dbReference>
<feature type="domain" description="Transcription regulator PadR C-terminal" evidence="3">
    <location>
        <begin position="93"/>
        <end position="168"/>
    </location>
</feature>
<feature type="coiled-coil region" evidence="1">
    <location>
        <begin position="112"/>
        <end position="173"/>
    </location>
</feature>
<dbReference type="Proteomes" id="UP000254924">
    <property type="component" value="Unassembled WGS sequence"/>
</dbReference>
<evidence type="ECO:0000313" key="5">
    <source>
        <dbReference type="Proteomes" id="UP000254924"/>
    </source>
</evidence>
<dbReference type="Gene3D" id="1.10.10.10">
    <property type="entry name" value="Winged helix-like DNA-binding domain superfamily/Winged helix DNA-binding domain"/>
    <property type="match status" value="1"/>
</dbReference>
<gene>
    <name evidence="4" type="ORF">NCTC12224_02099</name>
</gene>
<dbReference type="AlphaFoldDB" id="A0A380KE07"/>
<dbReference type="EMBL" id="UHFN01000007">
    <property type="protein sequence ID" value="SUN62839.1"/>
    <property type="molecule type" value="Genomic_DNA"/>
</dbReference>
<sequence>MKGRDVILGILSQSEKTGYEINDILQNRLSYFYDGTYGMIYPTLRKLEQECLVSKKVIVQTGKPNKNVYSITPAGEKELLNYLESDVADDSFKSDFLMRLFFATNLSDQEIVTLIEDEIARKEQKIAQLEKNYEIWKEQGISKNQELTLRYGLAQYITNKKFLEEELKNYKKH</sequence>
<dbReference type="Pfam" id="PF10400">
    <property type="entry name" value="Vir_act_alpha_C"/>
    <property type="match status" value="1"/>
</dbReference>
<organism evidence="4 5">
    <name type="scientific">Streptococcus hyointestinalis</name>
    <dbReference type="NCBI Taxonomy" id="1337"/>
    <lineage>
        <taxon>Bacteria</taxon>
        <taxon>Bacillati</taxon>
        <taxon>Bacillota</taxon>
        <taxon>Bacilli</taxon>
        <taxon>Lactobacillales</taxon>
        <taxon>Streptococcaceae</taxon>
        <taxon>Streptococcus</taxon>
    </lineage>
</organism>
<dbReference type="InterPro" id="IPR018309">
    <property type="entry name" value="Tscrpt_reg_PadR_C"/>
</dbReference>
<dbReference type="InterPro" id="IPR005149">
    <property type="entry name" value="Tscrpt_reg_PadR_N"/>
</dbReference>
<feature type="domain" description="Transcription regulator PadR N-terminal" evidence="2">
    <location>
        <begin position="7"/>
        <end position="79"/>
    </location>
</feature>
<reference evidence="4 5" key="1">
    <citation type="submission" date="2018-06" db="EMBL/GenBank/DDBJ databases">
        <authorList>
            <consortium name="Pathogen Informatics"/>
            <person name="Doyle S."/>
        </authorList>
    </citation>
    <scope>NUCLEOTIDE SEQUENCE [LARGE SCALE GENOMIC DNA]</scope>
    <source>
        <strain evidence="4 5">NCTC12224</strain>
    </source>
</reference>
<dbReference type="OrthoDB" id="9783723at2"/>
<keyword evidence="1" id="KW-0175">Coiled coil</keyword>